<evidence type="ECO:0000256" key="3">
    <source>
        <dbReference type="ARBA" id="ARBA00022989"/>
    </source>
</evidence>
<comment type="subcellular location">
    <subcellularLocation>
        <location evidence="1">Membrane</location>
        <topology evidence="1">Multi-pass membrane protein</topology>
    </subcellularLocation>
</comment>
<dbReference type="InterPro" id="IPR036259">
    <property type="entry name" value="MFS_trans_sf"/>
</dbReference>
<dbReference type="AlphaFoldDB" id="A0A9P7FJW7"/>
<feature type="transmembrane region" description="Helical" evidence="5">
    <location>
        <begin position="124"/>
        <end position="145"/>
    </location>
</feature>
<gene>
    <name evidence="6" type="ORF">F5147DRAFT_833281</name>
</gene>
<evidence type="ECO:0000313" key="7">
    <source>
        <dbReference type="Proteomes" id="UP000823399"/>
    </source>
</evidence>
<dbReference type="GO" id="GO:0016020">
    <property type="term" value="C:membrane"/>
    <property type="evidence" value="ECO:0007669"/>
    <property type="project" value="UniProtKB-SubCell"/>
</dbReference>
<proteinExistence type="predicted"/>
<keyword evidence="2 5" id="KW-0812">Transmembrane</keyword>
<dbReference type="PANTHER" id="PTHR23510:SF64">
    <property type="entry name" value="INNER MEMBRANE TRANSPORT PROTEIN YAJR"/>
    <property type="match status" value="1"/>
</dbReference>
<feature type="transmembrane region" description="Helical" evidence="5">
    <location>
        <begin position="322"/>
        <end position="344"/>
    </location>
</feature>
<keyword evidence="7" id="KW-1185">Reference proteome</keyword>
<name>A0A9P7FJW7_9AGAM</name>
<comment type="caution">
    <text evidence="6">The sequence shown here is derived from an EMBL/GenBank/DDBJ whole genome shotgun (WGS) entry which is preliminary data.</text>
</comment>
<evidence type="ECO:0000256" key="4">
    <source>
        <dbReference type="ARBA" id="ARBA00023136"/>
    </source>
</evidence>
<keyword evidence="3 5" id="KW-1133">Transmembrane helix</keyword>
<dbReference type="SUPFAM" id="SSF103473">
    <property type="entry name" value="MFS general substrate transporter"/>
    <property type="match status" value="1"/>
</dbReference>
<feature type="transmembrane region" description="Helical" evidence="5">
    <location>
        <begin position="69"/>
        <end position="88"/>
    </location>
</feature>
<feature type="transmembrane region" description="Helical" evidence="5">
    <location>
        <begin position="379"/>
        <end position="404"/>
    </location>
</feature>
<keyword evidence="4 5" id="KW-0472">Membrane</keyword>
<dbReference type="RefSeq" id="XP_041298689.1">
    <property type="nucleotide sequence ID" value="XM_041443850.1"/>
</dbReference>
<dbReference type="GeneID" id="64706109"/>
<feature type="transmembrane region" description="Helical" evidence="5">
    <location>
        <begin position="100"/>
        <end position="118"/>
    </location>
</feature>
<evidence type="ECO:0000313" key="6">
    <source>
        <dbReference type="EMBL" id="KAG2118172.1"/>
    </source>
</evidence>
<feature type="transmembrane region" description="Helical" evidence="5">
    <location>
        <begin position="353"/>
        <end position="373"/>
    </location>
</feature>
<dbReference type="Gene3D" id="1.20.1250.20">
    <property type="entry name" value="MFS general substrate transporter like domains"/>
    <property type="match status" value="1"/>
</dbReference>
<organism evidence="6 7">
    <name type="scientific">Suillus discolor</name>
    <dbReference type="NCBI Taxonomy" id="1912936"/>
    <lineage>
        <taxon>Eukaryota</taxon>
        <taxon>Fungi</taxon>
        <taxon>Dikarya</taxon>
        <taxon>Basidiomycota</taxon>
        <taxon>Agaricomycotina</taxon>
        <taxon>Agaricomycetes</taxon>
        <taxon>Agaricomycetidae</taxon>
        <taxon>Boletales</taxon>
        <taxon>Suillineae</taxon>
        <taxon>Suillaceae</taxon>
        <taxon>Suillus</taxon>
    </lineage>
</organism>
<accession>A0A9P7FJW7</accession>
<feature type="transmembrane region" description="Helical" evidence="5">
    <location>
        <begin position="279"/>
        <end position="302"/>
    </location>
</feature>
<reference evidence="6" key="1">
    <citation type="journal article" date="2020" name="New Phytol.">
        <title>Comparative genomics reveals dynamic genome evolution in host specialist ectomycorrhizal fungi.</title>
        <authorList>
            <person name="Lofgren L.A."/>
            <person name="Nguyen N.H."/>
            <person name="Vilgalys R."/>
            <person name="Ruytinx J."/>
            <person name="Liao H.L."/>
            <person name="Branco S."/>
            <person name="Kuo A."/>
            <person name="LaButti K."/>
            <person name="Lipzen A."/>
            <person name="Andreopoulos W."/>
            <person name="Pangilinan J."/>
            <person name="Riley R."/>
            <person name="Hundley H."/>
            <person name="Na H."/>
            <person name="Barry K."/>
            <person name="Grigoriev I.V."/>
            <person name="Stajich J.E."/>
            <person name="Kennedy P.G."/>
        </authorList>
    </citation>
    <scope>NUCLEOTIDE SEQUENCE</scope>
    <source>
        <strain evidence="6">FC423</strain>
    </source>
</reference>
<feature type="transmembrane region" description="Helical" evidence="5">
    <location>
        <begin position="166"/>
        <end position="186"/>
    </location>
</feature>
<sequence>MTNLKLLLNQINPFSSRRETSDDYNEEEFKLPNMTSLVIMLVMNFLLQISFFIVISSSSKYTEYLGGNATFSGIVIGIPTAFAGLSLIPLTKYDKGMYKMPLHVSCCFSILGHVAYALAFRANFLYLILIGRCLTGVAFSMFMYCKRYCTDPRIVGIRRRTTLASWMVICQAMGMSFGPFLGGVLYKVGFSNSIFNGYTSPGWIMTGIYAGFWVLMAIYFEDIPQPPTIMELQSASPIVSLQVKDEDAEASPDYPSASTTHPASPIAESFRAQLSLITWFQWGVIACMCWFSMLCFFILGSWEANLPVFSAAAENFRWSPFAAGNFIAFGAITCFPFLLLNLLAARHIQDRKILAFGTIIGLAGLIIFLSILRTGKVNYGSLFACWWTVALGFNIATTVTLSLLSKQLPPEWNGPTSIVIQCSNYTGRVTGAIWGGSGVSVGMSNFVGLEIAMVGIGAVFLTALWRDLKTKTG</sequence>
<dbReference type="EMBL" id="JABBWM010000004">
    <property type="protein sequence ID" value="KAG2118172.1"/>
    <property type="molecule type" value="Genomic_DNA"/>
</dbReference>
<evidence type="ECO:0000256" key="1">
    <source>
        <dbReference type="ARBA" id="ARBA00004141"/>
    </source>
</evidence>
<dbReference type="OrthoDB" id="2015447at2759"/>
<feature type="transmembrane region" description="Helical" evidence="5">
    <location>
        <begin position="446"/>
        <end position="465"/>
    </location>
</feature>
<dbReference type="PANTHER" id="PTHR23510">
    <property type="entry name" value="INNER MEMBRANE TRANSPORT PROTEIN YAJR"/>
    <property type="match status" value="1"/>
</dbReference>
<dbReference type="Proteomes" id="UP000823399">
    <property type="component" value="Unassembled WGS sequence"/>
</dbReference>
<dbReference type="InterPro" id="IPR051068">
    <property type="entry name" value="MFS_Domain-Containing_Protein"/>
</dbReference>
<evidence type="ECO:0000256" key="5">
    <source>
        <dbReference type="SAM" id="Phobius"/>
    </source>
</evidence>
<feature type="transmembrane region" description="Helical" evidence="5">
    <location>
        <begin position="37"/>
        <end position="57"/>
    </location>
</feature>
<evidence type="ECO:0000256" key="2">
    <source>
        <dbReference type="ARBA" id="ARBA00022692"/>
    </source>
</evidence>
<feature type="transmembrane region" description="Helical" evidence="5">
    <location>
        <begin position="198"/>
        <end position="220"/>
    </location>
</feature>
<protein>
    <submittedName>
        <fullName evidence="6">Major facilitator superfamily domain-containing protein</fullName>
    </submittedName>
</protein>